<accession>A0A9D2T381</accession>
<dbReference type="InterPro" id="IPR017871">
    <property type="entry name" value="ABC_transporter-like_CS"/>
</dbReference>
<keyword evidence="2" id="KW-0813">Transport</keyword>
<evidence type="ECO:0000259" key="5">
    <source>
        <dbReference type="PROSITE" id="PS50893"/>
    </source>
</evidence>
<evidence type="ECO:0000313" key="7">
    <source>
        <dbReference type="Proteomes" id="UP000823895"/>
    </source>
</evidence>
<name>A0A9D2T381_9FIRM</name>
<dbReference type="InterPro" id="IPR027417">
    <property type="entry name" value="P-loop_NTPase"/>
</dbReference>
<dbReference type="GO" id="GO:0005524">
    <property type="term" value="F:ATP binding"/>
    <property type="evidence" value="ECO:0007669"/>
    <property type="project" value="UniProtKB-KW"/>
</dbReference>
<dbReference type="SMART" id="SM00382">
    <property type="entry name" value="AAA"/>
    <property type="match status" value="1"/>
</dbReference>
<dbReference type="InterPro" id="IPR003593">
    <property type="entry name" value="AAA+_ATPase"/>
</dbReference>
<evidence type="ECO:0000256" key="1">
    <source>
        <dbReference type="ARBA" id="ARBA00005417"/>
    </source>
</evidence>
<gene>
    <name evidence="6" type="ORF">H9756_09100</name>
</gene>
<dbReference type="GO" id="GO:0016887">
    <property type="term" value="F:ATP hydrolysis activity"/>
    <property type="evidence" value="ECO:0007669"/>
    <property type="project" value="InterPro"/>
</dbReference>
<comment type="similarity">
    <text evidence="1">Belongs to the ABC transporter superfamily.</text>
</comment>
<evidence type="ECO:0000256" key="4">
    <source>
        <dbReference type="ARBA" id="ARBA00022840"/>
    </source>
</evidence>
<dbReference type="PANTHER" id="PTHR43335:SF2">
    <property type="entry name" value="ABC TRANSPORTER, ATP-BINDING PROTEIN"/>
    <property type="match status" value="1"/>
</dbReference>
<dbReference type="Proteomes" id="UP000823895">
    <property type="component" value="Unassembled WGS sequence"/>
</dbReference>
<dbReference type="Pfam" id="PF00005">
    <property type="entry name" value="ABC_tran"/>
    <property type="match status" value="1"/>
</dbReference>
<dbReference type="PROSITE" id="PS50893">
    <property type="entry name" value="ABC_TRANSPORTER_2"/>
    <property type="match status" value="1"/>
</dbReference>
<evidence type="ECO:0000313" key="6">
    <source>
        <dbReference type="EMBL" id="HJC43816.1"/>
    </source>
</evidence>
<keyword evidence="4 6" id="KW-0067">ATP-binding</keyword>
<protein>
    <submittedName>
        <fullName evidence="6">ABC transporter ATP-binding protein</fullName>
    </submittedName>
</protein>
<dbReference type="SUPFAM" id="SSF52540">
    <property type="entry name" value="P-loop containing nucleoside triphosphate hydrolases"/>
    <property type="match status" value="1"/>
</dbReference>
<dbReference type="EMBL" id="DWWI01000191">
    <property type="protein sequence ID" value="HJC43816.1"/>
    <property type="molecule type" value="Genomic_DNA"/>
</dbReference>
<dbReference type="AlphaFoldDB" id="A0A9D2T381"/>
<dbReference type="PROSITE" id="PS00211">
    <property type="entry name" value="ABC_TRANSPORTER_1"/>
    <property type="match status" value="1"/>
</dbReference>
<comment type="caution">
    <text evidence="6">The sequence shown here is derived from an EMBL/GenBank/DDBJ whole genome shotgun (WGS) entry which is preliminary data.</text>
</comment>
<evidence type="ECO:0000256" key="2">
    <source>
        <dbReference type="ARBA" id="ARBA00022448"/>
    </source>
</evidence>
<dbReference type="CDD" id="cd03264">
    <property type="entry name" value="ABC_drug_resistance_like"/>
    <property type="match status" value="1"/>
</dbReference>
<dbReference type="InterPro" id="IPR003439">
    <property type="entry name" value="ABC_transporter-like_ATP-bd"/>
</dbReference>
<proteinExistence type="inferred from homology"/>
<dbReference type="PANTHER" id="PTHR43335">
    <property type="entry name" value="ABC TRANSPORTER, ATP-BINDING PROTEIN"/>
    <property type="match status" value="1"/>
</dbReference>
<dbReference type="Gene3D" id="3.40.50.300">
    <property type="entry name" value="P-loop containing nucleotide triphosphate hydrolases"/>
    <property type="match status" value="1"/>
</dbReference>
<keyword evidence="3" id="KW-0547">Nucleotide-binding</keyword>
<evidence type="ECO:0000256" key="3">
    <source>
        <dbReference type="ARBA" id="ARBA00022741"/>
    </source>
</evidence>
<organism evidence="6 7">
    <name type="scientific">Candidatus Mediterraneibacter gallistercoris</name>
    <dbReference type="NCBI Taxonomy" id="2838671"/>
    <lineage>
        <taxon>Bacteria</taxon>
        <taxon>Bacillati</taxon>
        <taxon>Bacillota</taxon>
        <taxon>Clostridia</taxon>
        <taxon>Lachnospirales</taxon>
        <taxon>Lachnospiraceae</taxon>
        <taxon>Mediterraneibacter</taxon>
    </lineage>
</organism>
<reference evidence="6" key="1">
    <citation type="journal article" date="2021" name="PeerJ">
        <title>Extensive microbial diversity within the chicken gut microbiome revealed by metagenomics and culture.</title>
        <authorList>
            <person name="Gilroy R."/>
            <person name="Ravi A."/>
            <person name="Getino M."/>
            <person name="Pursley I."/>
            <person name="Horton D.L."/>
            <person name="Alikhan N.F."/>
            <person name="Baker D."/>
            <person name="Gharbi K."/>
            <person name="Hall N."/>
            <person name="Watson M."/>
            <person name="Adriaenssens E.M."/>
            <person name="Foster-Nyarko E."/>
            <person name="Jarju S."/>
            <person name="Secka A."/>
            <person name="Antonio M."/>
            <person name="Oren A."/>
            <person name="Chaudhuri R.R."/>
            <person name="La Ragione R."/>
            <person name="Hildebrand F."/>
            <person name="Pallen M.J."/>
        </authorList>
    </citation>
    <scope>NUCLEOTIDE SEQUENCE</scope>
    <source>
        <strain evidence="6">CHK165-2605</strain>
    </source>
</reference>
<feature type="domain" description="ABC transporter" evidence="5">
    <location>
        <begin position="5"/>
        <end position="232"/>
    </location>
</feature>
<sequence length="297" mass="33162">MKTEIVIKNLSKSYGKKQALHGVDLQIGKGMFGLLGRNGAGKTTLMKVLATLLEKDSGKVKICGIPVEHAPEIRKITGYLPQEFSMYPNMTVYEAMDYLGVLSGLDKSARKKRIPMLLERVNLQGNSRTKVRALSGGMKRRLGIAQAILHDPKVLIVDEPTAGLDPEERVRFRNLLSEIAEDRIVILSTHIVGDVEAACEEIAVMDEGQIIYRGTVEELVNLVEGRVYRAEISRKELERLKSEYTVTSMITLGNNVMVRFLSETTPFQGAQHCDSGVEDAYMYLMQKEGKTYDHDSL</sequence>
<reference evidence="6" key="2">
    <citation type="submission" date="2021-04" db="EMBL/GenBank/DDBJ databases">
        <authorList>
            <person name="Gilroy R."/>
        </authorList>
    </citation>
    <scope>NUCLEOTIDE SEQUENCE</scope>
    <source>
        <strain evidence="6">CHK165-2605</strain>
    </source>
</reference>